<evidence type="ECO:0000313" key="2">
    <source>
        <dbReference type="EMBL" id="AZR07258.1"/>
    </source>
</evidence>
<dbReference type="RefSeq" id="WP_053793933.1">
    <property type="nucleotide sequence ID" value="NZ_CP012649.1"/>
</dbReference>
<dbReference type="Pfam" id="PF21841">
    <property type="entry name" value="DUF6900"/>
    <property type="match status" value="1"/>
</dbReference>
<dbReference type="AlphaFoldDB" id="A0A3Q9GI32"/>
<accession>A0A3Q9GI32</accession>
<dbReference type="Proteomes" id="UP000275951">
    <property type="component" value="Chromosome"/>
</dbReference>
<feature type="domain" description="DUF6900" evidence="1">
    <location>
        <begin position="20"/>
        <end position="70"/>
    </location>
</feature>
<name>A0A3Q9GI32_9ACTO</name>
<evidence type="ECO:0000313" key="3">
    <source>
        <dbReference type="Proteomes" id="UP000275951"/>
    </source>
</evidence>
<evidence type="ECO:0000259" key="1">
    <source>
        <dbReference type="Pfam" id="PF21841"/>
    </source>
</evidence>
<dbReference type="InterPro" id="IPR054195">
    <property type="entry name" value="DUF6900"/>
</dbReference>
<dbReference type="OrthoDB" id="7067229at2"/>
<proteinExistence type="predicted"/>
<dbReference type="GeneID" id="97532586"/>
<organism evidence="2 3">
    <name type="scientific">Trueperella pyogenes</name>
    <dbReference type="NCBI Taxonomy" id="1661"/>
    <lineage>
        <taxon>Bacteria</taxon>
        <taxon>Bacillati</taxon>
        <taxon>Actinomycetota</taxon>
        <taxon>Actinomycetes</taxon>
        <taxon>Actinomycetales</taxon>
        <taxon>Actinomycetaceae</taxon>
        <taxon>Trueperella</taxon>
    </lineage>
</organism>
<reference evidence="2 3" key="1">
    <citation type="submission" date="2018-11" db="EMBL/GenBank/DDBJ databases">
        <title>Multidrug-resistant genes are associated with an 42-kb island TGI1 carrying a complex class 1 integron in a Trueperella pyogenes.</title>
        <authorList>
            <person name="Dong W."/>
        </authorList>
    </citation>
    <scope>NUCLEOTIDE SEQUENCE [LARGE SCALE GENOMIC DNA]</scope>
    <source>
        <strain evidence="2 3">TP4</strain>
    </source>
</reference>
<gene>
    <name evidence="2" type="ORF">EBQ10_08110</name>
</gene>
<protein>
    <recommendedName>
        <fullName evidence="1">DUF6900 domain-containing protein</fullName>
    </recommendedName>
</protein>
<sequence length="127" mass="13801">MARTTTRKTTKAAIRETDLTALLTQIATTELVGVDTLETQGSDSLDFVEVSVWSLKDALTAAFIAGQQAAASGQTEIAWEGGEVEIIEFTSEGKHATGIRLANEWEAKAWIRAHESEGCYAFRPAKR</sequence>
<dbReference type="EMBL" id="CP033905">
    <property type="protein sequence ID" value="AZR07258.1"/>
    <property type="molecule type" value="Genomic_DNA"/>
</dbReference>